<dbReference type="InterPro" id="IPR019734">
    <property type="entry name" value="TPR_rpt"/>
</dbReference>
<dbReference type="GO" id="GO:0051787">
    <property type="term" value="F:misfolded protein binding"/>
    <property type="evidence" value="ECO:0007669"/>
    <property type="project" value="TreeGrafter"/>
</dbReference>
<keyword evidence="2" id="KW-1185">Reference proteome</keyword>
<dbReference type="InterPro" id="IPR051727">
    <property type="entry name" value="DnaJ_C3_Co-chaperones"/>
</dbReference>
<dbReference type="GO" id="GO:0051087">
    <property type="term" value="F:protein-folding chaperone binding"/>
    <property type="evidence" value="ECO:0007669"/>
    <property type="project" value="TreeGrafter"/>
</dbReference>
<organism evidence="2 3">
    <name type="scientific">Haemonchus contortus</name>
    <name type="common">Barber pole worm</name>
    <dbReference type="NCBI Taxonomy" id="6289"/>
    <lineage>
        <taxon>Eukaryota</taxon>
        <taxon>Metazoa</taxon>
        <taxon>Ecdysozoa</taxon>
        <taxon>Nematoda</taxon>
        <taxon>Chromadorea</taxon>
        <taxon>Rhabditida</taxon>
        <taxon>Rhabditina</taxon>
        <taxon>Rhabditomorpha</taxon>
        <taxon>Strongyloidea</taxon>
        <taxon>Trichostrongylidae</taxon>
        <taxon>Haemonchus</taxon>
    </lineage>
</organism>
<dbReference type="PROSITE" id="PS50005">
    <property type="entry name" value="TPR"/>
    <property type="match status" value="1"/>
</dbReference>
<dbReference type="InterPro" id="IPR011990">
    <property type="entry name" value="TPR-like_helical_dom_sf"/>
</dbReference>
<dbReference type="SMART" id="SM00028">
    <property type="entry name" value="TPR"/>
    <property type="match status" value="2"/>
</dbReference>
<protein>
    <submittedName>
        <fullName evidence="3">TPR_REGION domain-containing protein</fullName>
    </submittedName>
</protein>
<dbReference type="OrthoDB" id="1726119at2759"/>
<sequence>CYRVITIYYILVEGYSENFLTLMFTMRSIITKASSQIKVISVLFAIVYANKDRVDRHLELGKRFLAKGQFADALSHYHAAIDLDPLNYQTLYRRATVYLAMGKSKSALPDLDKVVELKGDFTAARIQRGNVLLKQGDVDAAESDFHASF</sequence>
<dbReference type="GO" id="GO:0034975">
    <property type="term" value="P:protein folding in endoplasmic reticulum"/>
    <property type="evidence" value="ECO:0007669"/>
    <property type="project" value="TreeGrafter"/>
</dbReference>
<dbReference type="Proteomes" id="UP000025227">
    <property type="component" value="Unplaced"/>
</dbReference>
<evidence type="ECO:0000313" key="3">
    <source>
        <dbReference type="WBParaSite" id="HCON_00170220-00001"/>
    </source>
</evidence>
<dbReference type="AlphaFoldDB" id="A0A7I4Z0W0"/>
<reference evidence="3" key="1">
    <citation type="submission" date="2020-12" db="UniProtKB">
        <authorList>
            <consortium name="WormBaseParasite"/>
        </authorList>
    </citation>
    <scope>IDENTIFICATION</scope>
    <source>
        <strain evidence="3">MHco3</strain>
    </source>
</reference>
<dbReference type="Gene3D" id="1.25.40.10">
    <property type="entry name" value="Tetratricopeptide repeat domain"/>
    <property type="match status" value="1"/>
</dbReference>
<dbReference type="PANTHER" id="PTHR44140:SF2">
    <property type="entry name" value="LD25575P"/>
    <property type="match status" value="1"/>
</dbReference>
<feature type="repeat" description="TPR" evidence="1">
    <location>
        <begin position="54"/>
        <end position="87"/>
    </location>
</feature>
<evidence type="ECO:0000256" key="1">
    <source>
        <dbReference type="PROSITE-ProRule" id="PRU00339"/>
    </source>
</evidence>
<dbReference type="WBParaSite" id="HCON_00170220-00001">
    <property type="protein sequence ID" value="HCON_00170220-00001"/>
    <property type="gene ID" value="HCON_00170220"/>
</dbReference>
<dbReference type="PANTHER" id="PTHR44140">
    <property type="entry name" value="LD25575P"/>
    <property type="match status" value="1"/>
</dbReference>
<dbReference type="SUPFAM" id="SSF48452">
    <property type="entry name" value="TPR-like"/>
    <property type="match status" value="1"/>
</dbReference>
<dbReference type="OMA" id="LMFTMRS"/>
<dbReference type="GO" id="GO:0005783">
    <property type="term" value="C:endoplasmic reticulum"/>
    <property type="evidence" value="ECO:0007669"/>
    <property type="project" value="TreeGrafter"/>
</dbReference>
<keyword evidence="1" id="KW-0802">TPR repeat</keyword>
<accession>A0A7I4Z0W0</accession>
<dbReference type="Pfam" id="PF13432">
    <property type="entry name" value="TPR_16"/>
    <property type="match status" value="1"/>
</dbReference>
<evidence type="ECO:0000313" key="2">
    <source>
        <dbReference type="Proteomes" id="UP000025227"/>
    </source>
</evidence>
<proteinExistence type="predicted"/>
<name>A0A7I4Z0W0_HAECO</name>